<sequence length="977" mass="111441">MSRVLSISRKKNGRREDSSTSLSSSGTVTSSILSNSSTRRSNSVKDLSKLSTNPISIAVQKSLKQLKRLEIEYSKFNSKTNGITKTNILRTSLLPFLRDPLSDFSLMISDQSVYNSLISISTNIFIKWWRALLSSLSFKNPSSKTPTISSTDRNAFLEGISRIISRVDWNGADPETYVKFQNLLVITLDYSIEKIQTLKIIPLSVSAFIGKVFAYSFFHLPQVSNALLFLLNVKQHVHDSVIQVFADESISTESVTTIFQKFPVAVRHLQKFKGFPKLSKNQKFYINAVPAPKHPVRGISDPNGSWVRRWCSSDSDIFNSFFRHYINITNYFLTFSSMPQDGEINHETALFNSPGFTFIMAHLLQIFQVSTSRICQNNPCFGGLNVFFKDQIMKNSNKEMPPSNINDIYYNSIVKLLKTCRDVKFVNSCISRPLIGFVDKLFIFLASRTSVYDHNKNGLLINIVYEFSNHVDNEINWEFWLSSCYLMISKTDHIQILLKNFAFLFNIWDLIPLSLPNGTLVDPKNESLRWITDVNESYKWNFANWLVSFPVWQNFFCHWEPITRTYYLRLLIWRLIGMNHSLNNNIKIEKSIDLNLQLSYDYVARKFANHKNNVSFKPDNPLVNRKFAILPFVPKEDFNLMDADLGSTASLNKSNELRKTHPYEIFDEAIYSCSSLPNSTINSESSAQPLNLNDQSDKSSRGNTLVSSLGRILKILSNEERRSGTDITNVFAKERKSGSATSLSTANSGSSSPSIMSSFSTAASLTDFSTESSIKSDSSSSTSSLNLPSLVQPPELLTRPPEIVRPIFRFDLVVDLNSVNDRLYITNPGILPPQEEDGRRSMYSKLPKYPRIPKFTSLYDTLWTEDDFITRHNGYQGELVSNDEDEEEDDDDSEGELIILPKVTNNLLFPNDRKNWVNIGKSLNEWNEIVREFEYFINSKVEDFKTKSNDNYEVYFKRAVPFLSVDSVSELKLLNAG</sequence>
<dbReference type="EMBL" id="OZ004257">
    <property type="protein sequence ID" value="CAK7906946.1"/>
    <property type="molecule type" value="Genomic_DNA"/>
</dbReference>
<feature type="compositionally biased region" description="Low complexity" evidence="1">
    <location>
        <begin position="772"/>
        <end position="790"/>
    </location>
</feature>
<evidence type="ECO:0000313" key="3">
    <source>
        <dbReference type="Proteomes" id="UP001497600"/>
    </source>
</evidence>
<keyword evidence="3" id="KW-1185">Reference proteome</keyword>
<dbReference type="PANTHER" id="PTHR37988">
    <property type="entry name" value="UPF0592 MEMBRANE PROTEIN C7D4.03C"/>
    <property type="match status" value="1"/>
</dbReference>
<feature type="region of interest" description="Disordered" evidence="1">
    <location>
        <begin position="682"/>
        <end position="703"/>
    </location>
</feature>
<dbReference type="Pfam" id="PF08578">
    <property type="entry name" value="DUF1765"/>
    <property type="match status" value="1"/>
</dbReference>
<feature type="region of interest" description="Disordered" evidence="1">
    <location>
        <begin position="772"/>
        <end position="794"/>
    </location>
</feature>
<evidence type="ECO:0000313" key="2">
    <source>
        <dbReference type="EMBL" id="CAK7906946.1"/>
    </source>
</evidence>
<dbReference type="PANTHER" id="PTHR37988:SF1">
    <property type="entry name" value="UPF0592 MEMBRANE PROTEIN C7D4.03C"/>
    <property type="match status" value="1"/>
</dbReference>
<evidence type="ECO:0008006" key="4">
    <source>
        <dbReference type="Google" id="ProtNLM"/>
    </source>
</evidence>
<feature type="compositionally biased region" description="Low complexity" evidence="1">
    <location>
        <begin position="19"/>
        <end position="41"/>
    </location>
</feature>
<dbReference type="InterPro" id="IPR013887">
    <property type="entry name" value="UPF0592"/>
</dbReference>
<dbReference type="Proteomes" id="UP001497600">
    <property type="component" value="Chromosome E"/>
</dbReference>
<protein>
    <recommendedName>
        <fullName evidence="4">DUF1765-domain-containing protein</fullName>
    </recommendedName>
</protein>
<gene>
    <name evidence="2" type="ORF">CAAN4_E03202</name>
</gene>
<feature type="region of interest" description="Disordered" evidence="1">
    <location>
        <begin position="1"/>
        <end position="45"/>
    </location>
</feature>
<evidence type="ECO:0000256" key="1">
    <source>
        <dbReference type="SAM" id="MobiDB-lite"/>
    </source>
</evidence>
<proteinExistence type="predicted"/>
<feature type="compositionally biased region" description="Polar residues" evidence="1">
    <location>
        <begin position="682"/>
        <end position="694"/>
    </location>
</feature>
<accession>A0ABP0ECN8</accession>
<name>A0ABP0ECN8_9ASCO</name>
<reference evidence="2 3" key="1">
    <citation type="submission" date="2024-01" db="EMBL/GenBank/DDBJ databases">
        <authorList>
            <consortium name="Genoscope - CEA"/>
            <person name="William W."/>
        </authorList>
    </citation>
    <scope>NUCLEOTIDE SEQUENCE [LARGE SCALE GENOMIC DNA]</scope>
    <source>
        <strain evidence="2 3">29B2s-10</strain>
    </source>
</reference>
<organism evidence="2 3">
    <name type="scientific">[Candida] anglica</name>
    <dbReference type="NCBI Taxonomy" id="148631"/>
    <lineage>
        <taxon>Eukaryota</taxon>
        <taxon>Fungi</taxon>
        <taxon>Dikarya</taxon>
        <taxon>Ascomycota</taxon>
        <taxon>Saccharomycotina</taxon>
        <taxon>Pichiomycetes</taxon>
        <taxon>Debaryomycetaceae</taxon>
        <taxon>Kurtzmaniella</taxon>
    </lineage>
</organism>